<organism evidence="10 11">
    <name type="scientific">Ostreobium quekettii</name>
    <dbReference type="NCBI Taxonomy" id="121088"/>
    <lineage>
        <taxon>Eukaryota</taxon>
        <taxon>Viridiplantae</taxon>
        <taxon>Chlorophyta</taxon>
        <taxon>core chlorophytes</taxon>
        <taxon>Ulvophyceae</taxon>
        <taxon>TCBD clade</taxon>
        <taxon>Bryopsidales</taxon>
        <taxon>Ostreobineae</taxon>
        <taxon>Ostreobiaceae</taxon>
        <taxon>Ostreobium</taxon>
    </lineage>
</organism>
<keyword evidence="6" id="KW-0963">Cytoplasm</keyword>
<feature type="compositionally biased region" description="Low complexity" evidence="7">
    <location>
        <begin position="166"/>
        <end position="178"/>
    </location>
</feature>
<dbReference type="InterPro" id="IPR021648">
    <property type="entry name" value="GLUE_dom"/>
</dbReference>
<dbReference type="GO" id="GO:0032266">
    <property type="term" value="F:phosphatidylinositol-3-phosphate binding"/>
    <property type="evidence" value="ECO:0007669"/>
    <property type="project" value="UniProtKB-UniRule"/>
</dbReference>
<keyword evidence="2 6" id="KW-0813">Transport</keyword>
<dbReference type="PROSITE" id="PS51495">
    <property type="entry name" value="GLUE"/>
    <property type="match status" value="1"/>
</dbReference>
<evidence type="ECO:0000256" key="1">
    <source>
        <dbReference type="ARBA" id="ARBA00009697"/>
    </source>
</evidence>
<dbReference type="SUPFAM" id="SSF46934">
    <property type="entry name" value="UBA-like"/>
    <property type="match status" value="1"/>
</dbReference>
<dbReference type="EMBL" id="CAJHUC010002419">
    <property type="protein sequence ID" value="CAD7703793.1"/>
    <property type="molecule type" value="Genomic_DNA"/>
</dbReference>
<name>A0A8S1J7X0_9CHLO</name>
<feature type="region of interest" description="Disordered" evidence="7">
    <location>
        <begin position="152"/>
        <end position="179"/>
    </location>
</feature>
<comment type="function">
    <text evidence="6">Component of the ESCRT-II complex (endosomal sorting complex required for transport II), which is required for multivesicular body (MVB) formation and sorting of endosomal cargo proteins into MVBs.</text>
</comment>
<sequence>MLLDAVGLSQSGRPELVQGEVERLIIDKVDLSFEGRGGVVGSTSDKYTGGYAVLTSHRVLWIDAAASPSAGLSCFVPLSAIHSTEVSKYSWAKKAPKLKLSTYESEDGRPAAGGMGAVRVGKVSLVCHGGITEKIREQLDLALQQKAWRQSEASVSGQTHDRVDGSRAASASAAGPRSHPGVNVEFLEQLVSMGFSHNRAIRAILATHNTSVAAALDHIFAFYHDPTLDYELDGDSAGWVLVNSSNADDSLQTVRPPVGSAGVMGIMRKQEEQAKEATKSLQTAFQDLEALMGMAHTMVGLAEKFHSKLRGAGTTSDDELMDEETMSELIRMGIASPVTKESAGARYHQELARQLSDFLLAPLERAGGMMTLTDVYSLFNRARGTALISPDDLLQASGLFPSLGLSLRLHTFASGVIVIQSLSHSDSKVAETIGGLVADDAKCQAPISASDVAKAMKVPVTIAQEHLLTAEQHRVLCRDDGPEGLRFFRNFFWDAAG</sequence>
<dbReference type="PROSITE" id="PS50030">
    <property type="entry name" value="UBA"/>
    <property type="match status" value="1"/>
</dbReference>
<dbReference type="InterPro" id="IPR011993">
    <property type="entry name" value="PH-like_dom_sf"/>
</dbReference>
<dbReference type="GO" id="GO:0000814">
    <property type="term" value="C:ESCRT II complex"/>
    <property type="evidence" value="ECO:0007669"/>
    <property type="project" value="UniProtKB-UniRule"/>
</dbReference>
<evidence type="ECO:0000313" key="10">
    <source>
        <dbReference type="EMBL" id="CAD7703793.1"/>
    </source>
</evidence>
<keyword evidence="4 6" id="KW-0653">Protein transport</keyword>
<evidence type="ECO:0000256" key="5">
    <source>
        <dbReference type="ARBA" id="ARBA00023054"/>
    </source>
</evidence>
<dbReference type="FunFam" id="1.10.10.10:FF:000165">
    <property type="entry name" value="Vacuolar protein sorting protein (Vps36)"/>
    <property type="match status" value="1"/>
</dbReference>
<feature type="domain" description="UBA" evidence="8">
    <location>
        <begin position="181"/>
        <end position="222"/>
    </location>
</feature>
<comment type="caution">
    <text evidence="10">The sequence shown here is derived from an EMBL/GenBank/DDBJ whole genome shotgun (WGS) entry which is preliminary data.</text>
</comment>
<dbReference type="InterPro" id="IPR036388">
    <property type="entry name" value="WH-like_DNA-bd_sf"/>
</dbReference>
<dbReference type="Gene3D" id="6.10.140.260">
    <property type="match status" value="1"/>
</dbReference>
<dbReference type="AlphaFoldDB" id="A0A8S1J7X0"/>
<dbReference type="SUPFAM" id="SSF50729">
    <property type="entry name" value="PH domain-like"/>
    <property type="match status" value="1"/>
</dbReference>
<dbReference type="GO" id="GO:0043130">
    <property type="term" value="F:ubiquitin binding"/>
    <property type="evidence" value="ECO:0007669"/>
    <property type="project" value="UniProtKB-UniRule"/>
</dbReference>
<keyword evidence="5" id="KW-0175">Coiled coil</keyword>
<dbReference type="Gene3D" id="1.10.8.10">
    <property type="entry name" value="DNA helicase RuvA subunit, C-terminal domain"/>
    <property type="match status" value="1"/>
</dbReference>
<evidence type="ECO:0000313" key="11">
    <source>
        <dbReference type="Proteomes" id="UP000708148"/>
    </source>
</evidence>
<reference evidence="10" key="1">
    <citation type="submission" date="2020-12" db="EMBL/GenBank/DDBJ databases">
        <authorList>
            <person name="Iha C."/>
        </authorList>
    </citation>
    <scope>NUCLEOTIDE SEQUENCE</scope>
</reference>
<protein>
    <recommendedName>
        <fullName evidence="6">Vacuolar protein-sorting-associated protein 36</fullName>
    </recommendedName>
    <alternativeName>
        <fullName evidence="6">ESCRT-II complex subunit VPS36</fullName>
    </alternativeName>
</protein>
<evidence type="ECO:0000256" key="2">
    <source>
        <dbReference type="ARBA" id="ARBA00022448"/>
    </source>
</evidence>
<evidence type="ECO:0000259" key="9">
    <source>
        <dbReference type="PROSITE" id="PS51495"/>
    </source>
</evidence>
<dbReference type="InterPro" id="IPR015940">
    <property type="entry name" value="UBA"/>
</dbReference>
<dbReference type="InterPro" id="IPR036390">
    <property type="entry name" value="WH_DNA-bd_sf"/>
</dbReference>
<accession>A0A8S1J7X0</accession>
<dbReference type="InterPro" id="IPR040608">
    <property type="entry name" value="Snf8/Vps36"/>
</dbReference>
<dbReference type="PANTHER" id="PTHR13128:SF12">
    <property type="entry name" value="VACUOLAR PROTEIN-SORTING-ASSOCIATED PROTEIN 36"/>
    <property type="match status" value="1"/>
</dbReference>
<dbReference type="OrthoDB" id="271448at2759"/>
<gene>
    <name evidence="10" type="ORF">OSTQU699_LOCUS9150</name>
</gene>
<dbReference type="InterPro" id="IPR009060">
    <property type="entry name" value="UBA-like_sf"/>
</dbReference>
<dbReference type="InterPro" id="IPR037855">
    <property type="entry name" value="Vps36"/>
</dbReference>
<dbReference type="Proteomes" id="UP000708148">
    <property type="component" value="Unassembled WGS sequence"/>
</dbReference>
<comment type="similarity">
    <text evidence="1 6">Belongs to the VPS36 family.</text>
</comment>
<keyword evidence="11" id="KW-1185">Reference proteome</keyword>
<evidence type="ECO:0000256" key="6">
    <source>
        <dbReference type="RuleBase" id="RU367095"/>
    </source>
</evidence>
<evidence type="ECO:0000256" key="4">
    <source>
        <dbReference type="ARBA" id="ARBA00022927"/>
    </source>
</evidence>
<keyword evidence="3 6" id="KW-0967">Endosome</keyword>
<dbReference type="SMART" id="SM00165">
    <property type="entry name" value="UBA"/>
    <property type="match status" value="1"/>
</dbReference>
<dbReference type="Gene3D" id="2.30.29.30">
    <property type="entry name" value="Pleckstrin-homology domain (PH domain)/Phosphotyrosine-binding domain (PTB)"/>
    <property type="match status" value="1"/>
</dbReference>
<evidence type="ECO:0000256" key="7">
    <source>
        <dbReference type="SAM" id="MobiDB-lite"/>
    </source>
</evidence>
<dbReference type="GO" id="GO:0031902">
    <property type="term" value="C:late endosome membrane"/>
    <property type="evidence" value="ECO:0007669"/>
    <property type="project" value="UniProtKB-UniRule"/>
</dbReference>
<dbReference type="GO" id="GO:0043328">
    <property type="term" value="P:protein transport to vacuole involved in ubiquitin-dependent protein catabolic process via the multivesicular body sorting pathway"/>
    <property type="evidence" value="ECO:0007669"/>
    <property type="project" value="UniProtKB-UniRule"/>
</dbReference>
<dbReference type="Gene3D" id="1.10.10.10">
    <property type="entry name" value="Winged helix-like DNA-binding domain superfamily/Winged helix DNA-binding domain"/>
    <property type="match status" value="2"/>
</dbReference>
<comment type="subunit">
    <text evidence="6">Component of the endosomal sorting complex required for transport II (ESCRT-II).</text>
</comment>
<comment type="subcellular location">
    <subcellularLocation>
        <location evidence="6">Cytoplasm</location>
    </subcellularLocation>
    <subcellularLocation>
        <location evidence="6">Endosome</location>
    </subcellularLocation>
</comment>
<dbReference type="Pfam" id="PF04157">
    <property type="entry name" value="EAP30"/>
    <property type="match status" value="1"/>
</dbReference>
<evidence type="ECO:0000256" key="3">
    <source>
        <dbReference type="ARBA" id="ARBA00022753"/>
    </source>
</evidence>
<proteinExistence type="inferred from homology"/>
<dbReference type="PANTHER" id="PTHR13128">
    <property type="entry name" value="VACUOLAR PROTEIN-SORTING-ASSOCIATED PROTEIN 36"/>
    <property type="match status" value="1"/>
</dbReference>
<feature type="domain" description="GLUE N-terminal" evidence="9">
    <location>
        <begin position="6"/>
        <end position="155"/>
    </location>
</feature>
<dbReference type="SUPFAM" id="SSF46785">
    <property type="entry name" value="Winged helix' DNA-binding domain"/>
    <property type="match status" value="2"/>
</dbReference>
<dbReference type="Pfam" id="PF22562">
    <property type="entry name" value="UBA_7"/>
    <property type="match status" value="1"/>
</dbReference>
<evidence type="ECO:0000259" key="8">
    <source>
        <dbReference type="PROSITE" id="PS50030"/>
    </source>
</evidence>